<proteinExistence type="predicted"/>
<gene>
    <name evidence="1" type="ORF">SAMN04487949_2850</name>
</gene>
<evidence type="ECO:0000313" key="2">
    <source>
        <dbReference type="Proteomes" id="UP000199451"/>
    </source>
</evidence>
<keyword evidence="2" id="KW-1185">Reference proteome</keyword>
<dbReference type="Proteomes" id="UP000199451">
    <property type="component" value="Unassembled WGS sequence"/>
</dbReference>
<organism evidence="1 2">
    <name type="scientific">Halogranum gelatinilyticum</name>
    <dbReference type="NCBI Taxonomy" id="660521"/>
    <lineage>
        <taxon>Archaea</taxon>
        <taxon>Methanobacteriati</taxon>
        <taxon>Methanobacteriota</taxon>
        <taxon>Stenosarchaea group</taxon>
        <taxon>Halobacteria</taxon>
        <taxon>Halobacteriales</taxon>
        <taxon>Haloferacaceae</taxon>
    </lineage>
</organism>
<sequence>MGPIKESVQVFLDLRQKGLKPPESTLYYLGPVEWILELHILKHLIEAVPYL</sequence>
<evidence type="ECO:0000313" key="1">
    <source>
        <dbReference type="EMBL" id="SDM92043.1"/>
    </source>
</evidence>
<dbReference type="EMBL" id="FNHL01000004">
    <property type="protein sequence ID" value="SDM92043.1"/>
    <property type="molecule type" value="Genomic_DNA"/>
</dbReference>
<name>A0A1G9X6T9_9EURY</name>
<accession>A0A1G9X6T9</accession>
<protein>
    <submittedName>
        <fullName evidence="1">Uncharacterized protein</fullName>
    </submittedName>
</protein>
<reference evidence="2" key="1">
    <citation type="submission" date="2016-10" db="EMBL/GenBank/DDBJ databases">
        <authorList>
            <person name="Varghese N."/>
            <person name="Submissions S."/>
        </authorList>
    </citation>
    <scope>NUCLEOTIDE SEQUENCE [LARGE SCALE GENOMIC DNA]</scope>
    <source>
        <strain evidence="2">CGMCC 1.10119</strain>
    </source>
</reference>
<dbReference type="AlphaFoldDB" id="A0A1G9X6T9"/>